<sequence>MSTSTLTETSLWANRKCLLICAVVAIANMQYGLDSLIVGSLQATPGFLKVFGYPAPNQPGGYGIDGTFQRLIGSLLTLGALISSLVAGIFAHYFGRRAALWSACLLNAIACIIQISTTSKVAVYIGRLILGLANGFLVTFSNIYTAEASPAHLRAVMVALFSEWVNIGSIIGSAVTNKTKEFLDKSSYQIPLGTLFIVPTVLSIGLLFVPESPRYLLYRGNSEAARKALEALRGDSLPPEELEIEWVEMVKGIEEEKRMAKTIGPFDMFKGTDLRRTLLCYGVIGTQTGAGSWFIISYATYFMIVAGLTVDEAFKFSIMNTVLGLVGVNIGIYLMRHVMGRRTILMTGAIVQGAAMLGLAVSATVAPGTFAARNCLIAFTAIYLFSYNAFVGDATYPTATELVSTRLRSWSVGSAISIGYFLAWLTSFFSPYFINPENLNWANQLHMQGAKIMRSPTTFPMFTKLPQELQDMIWKFHREHRGIRHYFVESPGTCRHYAAIDIETGLFAQTLLNRRTAKTYWDEDDRPINGESDAKIRLIGLNYVSEAEDFGKSVATAKYPRTWRKVTRPWIRMNYTTDVVVLEGVYECLKPVFPLLHALPELEAHWLTNVRHLAVNVTACRNNVERDIATLASLEHLYLVVYRDPLCRFGPPRHWRNFDHSLLDDQNFLPFLDFINLHPMFLDIKCDCEFNDIPALEVRDKFRKMFSTAHKSCINGGEYVVPGTRVLFRVPMKAINLQPGSGMLESGWKFDDAVESDANHPAPTDGHVTKTRQTSGGTVAHYHATTEDGIDAFNPKEVPLPYTNAMWAAANSENLWAFGSGLSNEAIANAKPEAISSFASG</sequence>
<protein>
    <recommendedName>
        <fullName evidence="8">Major facilitator superfamily (MFS) profile domain-containing protein</fullName>
    </recommendedName>
</protein>
<gene>
    <name evidence="9" type="ORF">GQX73_g9598</name>
</gene>
<feature type="transmembrane region" description="Helical" evidence="7">
    <location>
        <begin position="412"/>
        <end position="434"/>
    </location>
</feature>
<evidence type="ECO:0000256" key="4">
    <source>
        <dbReference type="ARBA" id="ARBA00022989"/>
    </source>
</evidence>
<feature type="transmembrane region" description="Helical" evidence="7">
    <location>
        <begin position="278"/>
        <end position="304"/>
    </location>
</feature>
<feature type="region of interest" description="Disordered" evidence="6">
    <location>
        <begin position="756"/>
        <end position="776"/>
    </location>
</feature>
<comment type="caution">
    <text evidence="9">The sequence shown here is derived from an EMBL/GenBank/DDBJ whole genome shotgun (WGS) entry which is preliminary data.</text>
</comment>
<dbReference type="InterPro" id="IPR050360">
    <property type="entry name" value="MFS_Sugar_Transporters"/>
</dbReference>
<keyword evidence="4 7" id="KW-1133">Transmembrane helix</keyword>
<evidence type="ECO:0000313" key="9">
    <source>
        <dbReference type="EMBL" id="KAF2963975.1"/>
    </source>
</evidence>
<reference evidence="9 10" key="1">
    <citation type="submission" date="2019-12" db="EMBL/GenBank/DDBJ databases">
        <title>Draft genome sequence of the ascomycete Xylaria multiplex DSM 110363.</title>
        <authorList>
            <person name="Buettner E."/>
            <person name="Kellner H."/>
        </authorList>
    </citation>
    <scope>NUCLEOTIDE SEQUENCE [LARGE SCALE GENOMIC DNA]</scope>
    <source>
        <strain evidence="9 10">DSM 110363</strain>
    </source>
</reference>
<dbReference type="InterPro" id="IPR036259">
    <property type="entry name" value="MFS_trans_sf"/>
</dbReference>
<feature type="transmembrane region" description="Helical" evidence="7">
    <location>
        <begin position="371"/>
        <end position="391"/>
    </location>
</feature>
<dbReference type="PANTHER" id="PTHR48022:SF10">
    <property type="entry name" value="MAJOR FACILITATOR SUPERFAMILY (MFS) PROFILE DOMAIN-CONTAINING PROTEIN"/>
    <property type="match status" value="1"/>
</dbReference>
<dbReference type="SUPFAM" id="SSF103473">
    <property type="entry name" value="MFS general substrate transporter"/>
    <property type="match status" value="1"/>
</dbReference>
<keyword evidence="3 7" id="KW-0812">Transmembrane</keyword>
<proteinExistence type="inferred from homology"/>
<feature type="transmembrane region" description="Helical" evidence="7">
    <location>
        <begin position="121"/>
        <end position="144"/>
    </location>
</feature>
<evidence type="ECO:0000313" key="10">
    <source>
        <dbReference type="Proteomes" id="UP000481858"/>
    </source>
</evidence>
<keyword evidence="10" id="KW-1185">Reference proteome</keyword>
<accession>A0A7C8MNI2</accession>
<dbReference type="Proteomes" id="UP000481858">
    <property type="component" value="Unassembled WGS sequence"/>
</dbReference>
<organism evidence="9 10">
    <name type="scientific">Xylaria multiplex</name>
    <dbReference type="NCBI Taxonomy" id="323545"/>
    <lineage>
        <taxon>Eukaryota</taxon>
        <taxon>Fungi</taxon>
        <taxon>Dikarya</taxon>
        <taxon>Ascomycota</taxon>
        <taxon>Pezizomycotina</taxon>
        <taxon>Sordariomycetes</taxon>
        <taxon>Xylariomycetidae</taxon>
        <taxon>Xylariales</taxon>
        <taxon>Xylariaceae</taxon>
        <taxon>Xylaria</taxon>
    </lineage>
</organism>
<dbReference type="InParanoid" id="A0A7C8MNI2"/>
<dbReference type="InterPro" id="IPR005828">
    <property type="entry name" value="MFS_sugar_transport-like"/>
</dbReference>
<feature type="transmembrane region" description="Helical" evidence="7">
    <location>
        <begin position="156"/>
        <end position="176"/>
    </location>
</feature>
<comment type="similarity">
    <text evidence="2">Belongs to the major facilitator superfamily. Sugar transporter (TC 2.A.1.1) family.</text>
</comment>
<dbReference type="PROSITE" id="PS00217">
    <property type="entry name" value="SUGAR_TRANSPORT_2"/>
    <property type="match status" value="1"/>
</dbReference>
<evidence type="ECO:0000256" key="6">
    <source>
        <dbReference type="SAM" id="MobiDB-lite"/>
    </source>
</evidence>
<feature type="transmembrane region" description="Helical" evidence="7">
    <location>
        <begin position="344"/>
        <end position="365"/>
    </location>
</feature>
<dbReference type="GO" id="GO:0005351">
    <property type="term" value="F:carbohydrate:proton symporter activity"/>
    <property type="evidence" value="ECO:0007669"/>
    <property type="project" value="TreeGrafter"/>
</dbReference>
<feature type="transmembrane region" description="Helical" evidence="7">
    <location>
        <begin position="188"/>
        <end position="209"/>
    </location>
</feature>
<keyword evidence="5 7" id="KW-0472">Membrane</keyword>
<evidence type="ECO:0000259" key="8">
    <source>
        <dbReference type="PROSITE" id="PS50850"/>
    </source>
</evidence>
<dbReference type="OrthoDB" id="6612291at2759"/>
<feature type="transmembrane region" description="Helical" evidence="7">
    <location>
        <begin position="67"/>
        <end position="91"/>
    </location>
</feature>
<name>A0A7C8MNI2_9PEZI</name>
<dbReference type="GO" id="GO:0016020">
    <property type="term" value="C:membrane"/>
    <property type="evidence" value="ECO:0007669"/>
    <property type="project" value="UniProtKB-SubCell"/>
</dbReference>
<dbReference type="AlphaFoldDB" id="A0A7C8MNI2"/>
<feature type="domain" description="Major facilitator superfamily (MFS) profile" evidence="8">
    <location>
        <begin position="20"/>
        <end position="481"/>
    </location>
</feature>
<comment type="subcellular location">
    <subcellularLocation>
        <location evidence="1">Membrane</location>
        <topology evidence="1">Multi-pass membrane protein</topology>
    </subcellularLocation>
</comment>
<dbReference type="PROSITE" id="PS50850">
    <property type="entry name" value="MFS"/>
    <property type="match status" value="1"/>
</dbReference>
<feature type="transmembrane region" description="Helical" evidence="7">
    <location>
        <begin position="316"/>
        <end position="335"/>
    </location>
</feature>
<evidence type="ECO:0000256" key="3">
    <source>
        <dbReference type="ARBA" id="ARBA00022692"/>
    </source>
</evidence>
<evidence type="ECO:0000256" key="1">
    <source>
        <dbReference type="ARBA" id="ARBA00004141"/>
    </source>
</evidence>
<dbReference type="InterPro" id="IPR020846">
    <property type="entry name" value="MFS_dom"/>
</dbReference>
<evidence type="ECO:0000256" key="2">
    <source>
        <dbReference type="ARBA" id="ARBA00010992"/>
    </source>
</evidence>
<dbReference type="EMBL" id="WUBL01000172">
    <property type="protein sequence ID" value="KAF2963975.1"/>
    <property type="molecule type" value="Genomic_DNA"/>
</dbReference>
<evidence type="ECO:0000256" key="7">
    <source>
        <dbReference type="SAM" id="Phobius"/>
    </source>
</evidence>
<dbReference type="PANTHER" id="PTHR48022">
    <property type="entry name" value="PLASTIDIC GLUCOSE TRANSPORTER 4"/>
    <property type="match status" value="1"/>
</dbReference>
<evidence type="ECO:0000256" key="5">
    <source>
        <dbReference type="ARBA" id="ARBA00023136"/>
    </source>
</evidence>
<dbReference type="InterPro" id="IPR005829">
    <property type="entry name" value="Sugar_transporter_CS"/>
</dbReference>
<dbReference type="Pfam" id="PF00083">
    <property type="entry name" value="Sugar_tr"/>
    <property type="match status" value="1"/>
</dbReference>
<feature type="transmembrane region" description="Helical" evidence="7">
    <location>
        <begin position="98"/>
        <end position="115"/>
    </location>
</feature>
<dbReference type="Gene3D" id="1.20.1250.20">
    <property type="entry name" value="MFS general substrate transporter like domains"/>
    <property type="match status" value="1"/>
</dbReference>